<gene>
    <name evidence="2" type="ORF">ENO04_02380</name>
</gene>
<name>A0A7C1E2F4_9CREN</name>
<dbReference type="InterPro" id="IPR025403">
    <property type="entry name" value="TgpA-like_C"/>
</dbReference>
<sequence>MKKLFAVLVVMVFLCGISASTLASSIITKRHISPIELPQYQLNPYSLYQLTKLISSALVAENYSAVSNLTNALKLIHATGTAKQLVSQLAVLIETQSSTLNISKNTLNEIQKLLSMGDIEDARALLEEIKRNITISAYNQQEIYLVTKKLDSSFKTNTTQLAKFLDELLDRQINETRNLDEKIQALSEKQSCVILIESYKNEAWVGEEAWVKVKSYASPLVQTSGVLRLYAKYNESDISLLEITIPLNTEDEVRFNLPYLYNDSISIYATLSPLSEDFRPCASNVVHIKLKWIRPEIFIGLTNFTATPNSSLSLLIINQEPIELIGTVEYPWGSQNVTLASGENIFTINLPPYLNDGLYFIALRTEPLGIIGPGNYSLTIEVKRIQTQIMLEAPRILVSGLPSNIKLCVFVNQVTSFEKPPDGVLVLSVSGRTSSIEMNDSCVTARLHTPLLVSGGKTNLTVVFKPSNPAYSNSVESTNIIVLNPLVLLLGISILVVSAKKSLSIVKDRASLTIPSTEIKEKLLRERFANIRYETTYSLAYMLADVMEKLSGVPRQPWETLREYYAKIKDALGEASSPIEELIAEVEKVVYGASEAPSWITEKLKELKGSEKV</sequence>
<dbReference type="EMBL" id="DSDY01000078">
    <property type="protein sequence ID" value="HDS10460.1"/>
    <property type="molecule type" value="Genomic_DNA"/>
</dbReference>
<organism evidence="2">
    <name type="scientific">Fervidicoccus fontis</name>
    <dbReference type="NCBI Taxonomy" id="683846"/>
    <lineage>
        <taxon>Archaea</taxon>
        <taxon>Thermoproteota</taxon>
        <taxon>Thermoprotei</taxon>
        <taxon>Fervidicoccales</taxon>
        <taxon>Fervidicoccaceae</taxon>
        <taxon>Fervidicoccus</taxon>
    </lineage>
</organism>
<protein>
    <recommendedName>
        <fullName evidence="1">Protein-glutamine gamma-glutamyltransferase-like C-terminal domain-containing protein</fullName>
    </recommendedName>
</protein>
<dbReference type="AlphaFoldDB" id="A0A7C1E2F4"/>
<evidence type="ECO:0000313" key="2">
    <source>
        <dbReference type="EMBL" id="HDS10460.1"/>
    </source>
</evidence>
<comment type="caution">
    <text evidence="2">The sequence shown here is derived from an EMBL/GenBank/DDBJ whole genome shotgun (WGS) entry which is preliminary data.</text>
</comment>
<proteinExistence type="predicted"/>
<reference evidence="2" key="1">
    <citation type="journal article" date="2020" name="mSystems">
        <title>Genome- and Community-Level Interaction Insights into Carbon Utilization and Element Cycling Functions of Hydrothermarchaeota in Hydrothermal Sediment.</title>
        <authorList>
            <person name="Zhou Z."/>
            <person name="Liu Y."/>
            <person name="Xu W."/>
            <person name="Pan J."/>
            <person name="Luo Z.H."/>
            <person name="Li M."/>
        </authorList>
    </citation>
    <scope>NUCLEOTIDE SEQUENCE [LARGE SCALE GENOMIC DNA]</scope>
    <source>
        <strain evidence="2">SpSt-123</strain>
    </source>
</reference>
<feature type="domain" description="Protein-glutamine gamma-glutamyltransferase-like C-terminal" evidence="1">
    <location>
        <begin position="545"/>
        <end position="597"/>
    </location>
</feature>
<accession>A0A7C1E2F4</accession>
<evidence type="ECO:0000259" key="1">
    <source>
        <dbReference type="Pfam" id="PF13559"/>
    </source>
</evidence>
<dbReference type="Pfam" id="PF13559">
    <property type="entry name" value="DUF4129"/>
    <property type="match status" value="1"/>
</dbReference>